<dbReference type="PANTHER" id="PTHR30135:SF3">
    <property type="entry name" value="GLUCONEOGENESIS FACTOR-RELATED"/>
    <property type="match status" value="1"/>
</dbReference>
<evidence type="ECO:0000313" key="2">
    <source>
        <dbReference type="EMBL" id="KKT98892.1"/>
    </source>
</evidence>
<dbReference type="GO" id="GO:0043743">
    <property type="term" value="F:LPPG:FO 2-phospho-L-lactate transferase activity"/>
    <property type="evidence" value="ECO:0007669"/>
    <property type="project" value="InterPro"/>
</dbReference>
<dbReference type="InterPro" id="IPR002882">
    <property type="entry name" value="CofD"/>
</dbReference>
<dbReference type="Gene3D" id="3.40.50.10680">
    <property type="entry name" value="CofD-like domains"/>
    <property type="match status" value="1"/>
</dbReference>
<organism evidence="2 3">
    <name type="scientific">Candidatus Collierbacteria bacterium GW2011_GWB2_45_17</name>
    <dbReference type="NCBI Taxonomy" id="1618388"/>
    <lineage>
        <taxon>Bacteria</taxon>
        <taxon>Candidatus Collieribacteriota</taxon>
    </lineage>
</organism>
<evidence type="ECO:0008006" key="4">
    <source>
        <dbReference type="Google" id="ProtNLM"/>
    </source>
</evidence>
<evidence type="ECO:0000313" key="3">
    <source>
        <dbReference type="Proteomes" id="UP000034078"/>
    </source>
</evidence>
<keyword evidence="1" id="KW-0963">Cytoplasm</keyword>
<reference evidence="2 3" key="1">
    <citation type="journal article" date="2015" name="Nature">
        <title>rRNA introns, odd ribosomes, and small enigmatic genomes across a large radiation of phyla.</title>
        <authorList>
            <person name="Brown C.T."/>
            <person name="Hug L.A."/>
            <person name="Thomas B.C."/>
            <person name="Sharon I."/>
            <person name="Castelle C.J."/>
            <person name="Singh A."/>
            <person name="Wilkins M.J."/>
            <person name="Williams K.H."/>
            <person name="Banfield J.F."/>
        </authorList>
    </citation>
    <scope>NUCLEOTIDE SEQUENCE [LARGE SCALE GENOMIC DNA]</scope>
</reference>
<dbReference type="PANTHER" id="PTHR30135">
    <property type="entry name" value="UNCHARACTERIZED PROTEIN YVCK-RELATED"/>
    <property type="match status" value="1"/>
</dbReference>
<comment type="caution">
    <text evidence="2">The sequence shown here is derived from an EMBL/GenBank/DDBJ whole genome shotgun (WGS) entry which is preliminary data.</text>
</comment>
<dbReference type="InterPro" id="IPR038136">
    <property type="entry name" value="CofD-like_dom_sf"/>
</dbReference>
<dbReference type="InterPro" id="IPR010119">
    <property type="entry name" value="Gluconeogen_factor"/>
</dbReference>
<dbReference type="Pfam" id="PF01933">
    <property type="entry name" value="CofD"/>
    <property type="match status" value="1"/>
</dbReference>
<name>A0A837ICY5_9BACT</name>
<evidence type="ECO:0000256" key="1">
    <source>
        <dbReference type="ARBA" id="ARBA00022490"/>
    </source>
</evidence>
<sequence length="342" mass="38513">MRKIVTIGGGTGAPVIVQALLQAGYQNISCLCASMDSGGETGIIRSDERDQVIAISDLLKNLIALISSTNHKKNIRAFIDLVSFIDGRQRNLGYTIYYALLEKYQNDFLKVQNHLERLLGIKFGGTAIPITTGSSSIYFKTKEGQIFRGEHELDKQSMSKNLITDVWLEPKVQATPEALKVIEKADFIIFCPGSLYGSVLANFLPLGVKEALASSKAQKIIISNLVSNRNQTHHFTPKKYLKVFQKYTGLKRPFDIFLAPKQSQAFFNHRHLKVAAAYAGEHAHFLGWTKKELKKLDQYHIKVVTSDTNHITPQLNRLRHDPKKLAKIFKTYFKNSSIFSNK</sequence>
<accession>A0A837ICY5</accession>
<dbReference type="Proteomes" id="UP000034078">
    <property type="component" value="Unassembled WGS sequence"/>
</dbReference>
<gene>
    <name evidence="2" type="ORF">UX01_C0018G0007</name>
</gene>
<proteinExistence type="predicted"/>
<dbReference type="EMBL" id="LCKO01000018">
    <property type="protein sequence ID" value="KKT98892.1"/>
    <property type="molecule type" value="Genomic_DNA"/>
</dbReference>
<protein>
    <recommendedName>
        <fullName evidence="4">Gluconeogenesis factor</fullName>
    </recommendedName>
</protein>
<dbReference type="AlphaFoldDB" id="A0A837ICY5"/>
<dbReference type="SUPFAM" id="SSF142338">
    <property type="entry name" value="CofD-like"/>
    <property type="match status" value="1"/>
</dbReference>